<comment type="caution">
    <text evidence="1">The sequence shown here is derived from an EMBL/GenBank/DDBJ whole genome shotgun (WGS) entry which is preliminary data.</text>
</comment>
<evidence type="ECO:0000313" key="2">
    <source>
        <dbReference type="Proteomes" id="UP000221438"/>
    </source>
</evidence>
<reference evidence="1 2" key="1">
    <citation type="submission" date="2017-09" db="EMBL/GenBank/DDBJ databases">
        <title>Large-scale bioinformatics analysis of Bacillus genomes uncovers conserved roles of natural products in bacterial physiology.</title>
        <authorList>
            <consortium name="Agbiome Team Llc"/>
            <person name="Bleich R.M."/>
            <person name="Grubbs K.J."/>
            <person name="Santa Maria K.C."/>
            <person name="Allen S.E."/>
            <person name="Farag S."/>
            <person name="Shank E.A."/>
            <person name="Bowers A."/>
        </authorList>
    </citation>
    <scope>NUCLEOTIDE SEQUENCE [LARGE SCALE GENOMIC DNA]</scope>
    <source>
        <strain evidence="1 2">AFS046104</strain>
    </source>
</reference>
<sequence length="60" mass="7260">MEEELYFLYCLKSMCLTLILHEFYNGMVYLKQIIKVLYTTKYIIKLFANIIIIVFHSAFK</sequence>
<evidence type="ECO:0000313" key="1">
    <source>
        <dbReference type="EMBL" id="PGQ05713.1"/>
    </source>
</evidence>
<name>A0A2B8TDV2_BACCE</name>
<proteinExistence type="predicted"/>
<protein>
    <submittedName>
        <fullName evidence="1">Uncharacterized protein</fullName>
    </submittedName>
</protein>
<gene>
    <name evidence="1" type="ORF">COA08_25460</name>
</gene>
<organism evidence="1 2">
    <name type="scientific">Bacillus cereus</name>
    <dbReference type="NCBI Taxonomy" id="1396"/>
    <lineage>
        <taxon>Bacteria</taxon>
        <taxon>Bacillati</taxon>
        <taxon>Bacillota</taxon>
        <taxon>Bacilli</taxon>
        <taxon>Bacillales</taxon>
        <taxon>Bacillaceae</taxon>
        <taxon>Bacillus</taxon>
        <taxon>Bacillus cereus group</taxon>
    </lineage>
</organism>
<dbReference type="EMBL" id="NUJQ01000044">
    <property type="protein sequence ID" value="PGQ05713.1"/>
    <property type="molecule type" value="Genomic_DNA"/>
</dbReference>
<accession>A0A2B8TDV2</accession>
<dbReference type="AlphaFoldDB" id="A0A2B8TDV2"/>
<dbReference type="Proteomes" id="UP000221438">
    <property type="component" value="Unassembled WGS sequence"/>
</dbReference>